<gene>
    <name evidence="1" type="ORF">OCBIM_22015319mg</name>
</gene>
<proteinExistence type="predicted"/>
<dbReference type="EMBL" id="KQ418220">
    <property type="protein sequence ID" value="KOF88171.1"/>
    <property type="molecule type" value="Genomic_DNA"/>
</dbReference>
<sequence>MTSQLNPSDPTLQILYSQMCSLHLYLGNIAADFSLSNNVEFQGSNLGTSHQFHHQHGQTHHTLLCSMKQYYELPVPTSPPHAFVPHFHLLTTTLML</sequence>
<accession>A0A0L8HG12</accession>
<protein>
    <submittedName>
        <fullName evidence="1">Uncharacterized protein</fullName>
    </submittedName>
</protein>
<reference evidence="1" key="1">
    <citation type="submission" date="2015-07" db="EMBL/GenBank/DDBJ databases">
        <title>MeaNS - Measles Nucleotide Surveillance Program.</title>
        <authorList>
            <person name="Tran T."/>
            <person name="Druce J."/>
        </authorList>
    </citation>
    <scope>NUCLEOTIDE SEQUENCE</scope>
    <source>
        <strain evidence="1">UCB-OBI-ISO-001</strain>
        <tissue evidence="1">Gonad</tissue>
    </source>
</reference>
<dbReference type="AlphaFoldDB" id="A0A0L8HG12"/>
<organism evidence="1">
    <name type="scientific">Octopus bimaculoides</name>
    <name type="common">California two-spotted octopus</name>
    <dbReference type="NCBI Taxonomy" id="37653"/>
    <lineage>
        <taxon>Eukaryota</taxon>
        <taxon>Metazoa</taxon>
        <taxon>Spiralia</taxon>
        <taxon>Lophotrochozoa</taxon>
        <taxon>Mollusca</taxon>
        <taxon>Cephalopoda</taxon>
        <taxon>Coleoidea</taxon>
        <taxon>Octopodiformes</taxon>
        <taxon>Octopoda</taxon>
        <taxon>Incirrata</taxon>
        <taxon>Octopodidae</taxon>
        <taxon>Octopus</taxon>
    </lineage>
</organism>
<evidence type="ECO:0000313" key="1">
    <source>
        <dbReference type="EMBL" id="KOF88171.1"/>
    </source>
</evidence>
<name>A0A0L8HG12_OCTBM</name>